<accession>A0A2X2ST05</accession>
<reference evidence="1 2" key="1">
    <citation type="submission" date="2018-06" db="EMBL/GenBank/DDBJ databases">
        <authorList>
            <consortium name="Pathogen Informatics"/>
            <person name="Doyle S."/>
        </authorList>
    </citation>
    <scope>NUCLEOTIDE SEQUENCE [LARGE SCALE GENOMIC DNA]</scope>
    <source>
        <strain evidence="1 2">NCTC12120</strain>
    </source>
</reference>
<evidence type="ECO:0000313" key="2">
    <source>
        <dbReference type="Proteomes" id="UP000251197"/>
    </source>
</evidence>
<dbReference type="AlphaFoldDB" id="A0A2X2ST05"/>
<dbReference type="Proteomes" id="UP000251197">
    <property type="component" value="Unassembled WGS sequence"/>
</dbReference>
<dbReference type="EMBL" id="UAVU01000003">
    <property type="protein sequence ID" value="SQA96372.1"/>
    <property type="molecule type" value="Genomic_DNA"/>
</dbReference>
<sequence length="79" mass="8554">MAVAAADTNVFVHHHEAIFALMHRAAWADLSTGRIFTVVTGDRKVVGEDILMEYAVILLPVAARIFIKCGDSSRPESGS</sequence>
<proteinExistence type="predicted"/>
<evidence type="ECO:0000313" key="1">
    <source>
        <dbReference type="EMBL" id="SQA96372.1"/>
    </source>
</evidence>
<gene>
    <name evidence="1" type="ORF">NCTC12120_00127</name>
</gene>
<protein>
    <submittedName>
        <fullName evidence="1">Uncharacterized protein</fullName>
    </submittedName>
</protein>
<name>A0A2X2ST05_9ENTR</name>
<organism evidence="1 2">
    <name type="scientific">Cedecea neteri</name>
    <dbReference type="NCBI Taxonomy" id="158822"/>
    <lineage>
        <taxon>Bacteria</taxon>
        <taxon>Pseudomonadati</taxon>
        <taxon>Pseudomonadota</taxon>
        <taxon>Gammaproteobacteria</taxon>
        <taxon>Enterobacterales</taxon>
        <taxon>Enterobacteriaceae</taxon>
        <taxon>Cedecea</taxon>
    </lineage>
</organism>